<accession>A0ABQ7YG44</accession>
<evidence type="ECO:0000313" key="3">
    <source>
        <dbReference type="Proteomes" id="UP000824890"/>
    </source>
</evidence>
<dbReference type="Proteomes" id="UP000824890">
    <property type="component" value="Unassembled WGS sequence"/>
</dbReference>
<feature type="non-terminal residue" evidence="2">
    <location>
        <position position="61"/>
    </location>
</feature>
<reference evidence="2 3" key="1">
    <citation type="submission" date="2021-05" db="EMBL/GenBank/DDBJ databases">
        <title>Genome Assembly of Synthetic Allotetraploid Brassica napus Reveals Homoeologous Exchanges between Subgenomes.</title>
        <authorList>
            <person name="Davis J.T."/>
        </authorList>
    </citation>
    <scope>NUCLEOTIDE SEQUENCE [LARGE SCALE GENOMIC DNA]</scope>
    <source>
        <strain evidence="3">cv. Da-Ae</strain>
        <tissue evidence="2">Seedling</tissue>
    </source>
</reference>
<name>A0ABQ7YG44_BRANA</name>
<keyword evidence="1" id="KW-1133">Transmembrane helix</keyword>
<evidence type="ECO:0000256" key="1">
    <source>
        <dbReference type="SAM" id="Phobius"/>
    </source>
</evidence>
<proteinExistence type="predicted"/>
<keyword evidence="3" id="KW-1185">Reference proteome</keyword>
<comment type="caution">
    <text evidence="2">The sequence shown here is derived from an EMBL/GenBank/DDBJ whole genome shotgun (WGS) entry which is preliminary data.</text>
</comment>
<organism evidence="2 3">
    <name type="scientific">Brassica napus</name>
    <name type="common">Rape</name>
    <dbReference type="NCBI Taxonomy" id="3708"/>
    <lineage>
        <taxon>Eukaryota</taxon>
        <taxon>Viridiplantae</taxon>
        <taxon>Streptophyta</taxon>
        <taxon>Embryophyta</taxon>
        <taxon>Tracheophyta</taxon>
        <taxon>Spermatophyta</taxon>
        <taxon>Magnoliopsida</taxon>
        <taxon>eudicotyledons</taxon>
        <taxon>Gunneridae</taxon>
        <taxon>Pentapetalae</taxon>
        <taxon>rosids</taxon>
        <taxon>malvids</taxon>
        <taxon>Brassicales</taxon>
        <taxon>Brassicaceae</taxon>
        <taxon>Brassiceae</taxon>
        <taxon>Brassica</taxon>
    </lineage>
</organism>
<keyword evidence="1" id="KW-0472">Membrane</keyword>
<gene>
    <name evidence="2" type="ORF">HID58_074206</name>
</gene>
<evidence type="ECO:0000313" key="2">
    <source>
        <dbReference type="EMBL" id="KAH0867184.1"/>
    </source>
</evidence>
<dbReference type="EMBL" id="JAGKQM010000017">
    <property type="protein sequence ID" value="KAH0867184.1"/>
    <property type="molecule type" value="Genomic_DNA"/>
</dbReference>
<feature type="transmembrane region" description="Helical" evidence="1">
    <location>
        <begin position="6"/>
        <end position="24"/>
    </location>
</feature>
<protein>
    <submittedName>
        <fullName evidence="2">Uncharacterized protein</fullName>
    </submittedName>
</protein>
<keyword evidence="1" id="KW-0812">Transmembrane</keyword>
<sequence>MFATPGLDSVFLCVCFCGFGRLFLVSNFSFGFSVVGFHSSSLSASYILAGGCALGKCFSAS</sequence>